<dbReference type="Pfam" id="PF03916">
    <property type="entry name" value="NrfD"/>
    <property type="match status" value="1"/>
</dbReference>
<organism evidence="8 9">
    <name type="scientific">Streptomyces rameus</name>
    <dbReference type="NCBI Taxonomy" id="68261"/>
    <lineage>
        <taxon>Bacteria</taxon>
        <taxon>Bacillati</taxon>
        <taxon>Actinomycetota</taxon>
        <taxon>Actinomycetes</taxon>
        <taxon>Kitasatosporales</taxon>
        <taxon>Streptomycetaceae</taxon>
        <taxon>Streptomyces</taxon>
    </lineage>
</organism>
<feature type="region of interest" description="Disordered" evidence="7">
    <location>
        <begin position="361"/>
        <end position="384"/>
    </location>
</feature>
<evidence type="ECO:0000313" key="9">
    <source>
        <dbReference type="Proteomes" id="UP001500893"/>
    </source>
</evidence>
<comment type="subcellular location">
    <subcellularLocation>
        <location evidence="1">Cell membrane</location>
        <topology evidence="1">Multi-pass membrane protein</topology>
    </subcellularLocation>
</comment>
<comment type="caution">
    <text evidence="8">The sequence shown here is derived from an EMBL/GenBank/DDBJ whole genome shotgun (WGS) entry which is preliminary data.</text>
</comment>
<dbReference type="InterPro" id="IPR052049">
    <property type="entry name" value="Electron_transfer_protein"/>
</dbReference>
<dbReference type="EMBL" id="BAAAVM010000148">
    <property type="protein sequence ID" value="GAA2781636.1"/>
    <property type="molecule type" value="Genomic_DNA"/>
</dbReference>
<reference evidence="8 9" key="1">
    <citation type="journal article" date="2019" name="Int. J. Syst. Evol. Microbiol.">
        <title>The Global Catalogue of Microorganisms (GCM) 10K type strain sequencing project: providing services to taxonomists for standard genome sequencing and annotation.</title>
        <authorList>
            <consortium name="The Broad Institute Genomics Platform"/>
            <consortium name="The Broad Institute Genome Sequencing Center for Infectious Disease"/>
            <person name="Wu L."/>
            <person name="Ma J."/>
        </authorList>
    </citation>
    <scope>NUCLEOTIDE SEQUENCE [LARGE SCALE GENOMIC DNA]</scope>
    <source>
        <strain evidence="8 9">JCM 11574</strain>
    </source>
</reference>
<evidence type="ECO:0000256" key="3">
    <source>
        <dbReference type="ARBA" id="ARBA00022475"/>
    </source>
</evidence>
<keyword evidence="6" id="KW-0472">Membrane</keyword>
<dbReference type="InterPro" id="IPR005614">
    <property type="entry name" value="NrfD-like"/>
</dbReference>
<feature type="compositionally biased region" description="Basic and acidic residues" evidence="7">
    <location>
        <begin position="20"/>
        <end position="31"/>
    </location>
</feature>
<feature type="region of interest" description="Disordered" evidence="7">
    <location>
        <begin position="1"/>
        <end position="75"/>
    </location>
</feature>
<accession>A0ABN3V7B5</accession>
<dbReference type="Gene3D" id="1.20.1630.10">
    <property type="entry name" value="Formate dehydrogenase/DMSO reductase domain"/>
    <property type="match status" value="1"/>
</dbReference>
<evidence type="ECO:0000256" key="2">
    <source>
        <dbReference type="ARBA" id="ARBA00008929"/>
    </source>
</evidence>
<keyword evidence="4" id="KW-0812">Transmembrane</keyword>
<evidence type="ECO:0000256" key="4">
    <source>
        <dbReference type="ARBA" id="ARBA00022692"/>
    </source>
</evidence>
<keyword evidence="3" id="KW-1003">Cell membrane</keyword>
<evidence type="ECO:0000313" key="8">
    <source>
        <dbReference type="EMBL" id="GAA2781636.1"/>
    </source>
</evidence>
<protein>
    <submittedName>
        <fullName evidence="8">Polysulfide reductase NrfD</fullName>
    </submittedName>
</protein>
<keyword evidence="9" id="KW-1185">Reference proteome</keyword>
<proteinExistence type="inferred from homology"/>
<dbReference type="Proteomes" id="UP001500893">
    <property type="component" value="Unassembled WGS sequence"/>
</dbReference>
<sequence length="384" mass="39037">MTPDGSGGFWRSPRRLRTVARGDRDGSRPFREGTATPGSDVTRDGVGGARPGREAVTGAPGKRRGGRGRRGERSMVPDAEFSSYYGAPVLKKPTWKPLDIAGYLYLGGLAGASSLLAAGGQLTGRPGLAVPAKLGAAGAISLSLAALVHDLGRPSRFLNMLRVFKPTSPMSVGSWLVAGYAPLALTAAATEVAGRYRPLGSAATLASAVLGPAVATYTAVLLADTAVPSWHEGYRELPFVFAGSAATAASGLALAAAPPAQAGPARRLAVLGAALELGAVRTMKRRMGLAAEPLEQGGPGLLMRAAELLTTGGAVLSVAGGRDRRLAVAAGCALLAGSAALRFGVFHAGVASAEDPAYTVTPQRERLTARGGQVTRPPGDSRST</sequence>
<name>A0ABN3V7B5_9ACTN</name>
<gene>
    <name evidence="8" type="primary">nrfD</name>
    <name evidence="8" type="ORF">GCM10010521_70510</name>
</gene>
<dbReference type="PANTHER" id="PTHR34856:SF2">
    <property type="entry name" value="PROTEIN NRFD"/>
    <property type="match status" value="1"/>
</dbReference>
<evidence type="ECO:0000256" key="7">
    <source>
        <dbReference type="SAM" id="MobiDB-lite"/>
    </source>
</evidence>
<evidence type="ECO:0000256" key="1">
    <source>
        <dbReference type="ARBA" id="ARBA00004651"/>
    </source>
</evidence>
<dbReference type="PANTHER" id="PTHR34856">
    <property type="entry name" value="PROTEIN NRFD"/>
    <property type="match status" value="1"/>
</dbReference>
<comment type="similarity">
    <text evidence="2">Belongs to the NrfD family.</text>
</comment>
<evidence type="ECO:0000256" key="5">
    <source>
        <dbReference type="ARBA" id="ARBA00022989"/>
    </source>
</evidence>
<keyword evidence="5" id="KW-1133">Transmembrane helix</keyword>
<evidence type="ECO:0000256" key="6">
    <source>
        <dbReference type="ARBA" id="ARBA00023136"/>
    </source>
</evidence>